<evidence type="ECO:0000256" key="2">
    <source>
        <dbReference type="SAM" id="Phobius"/>
    </source>
</evidence>
<dbReference type="Proteomes" id="UP000663852">
    <property type="component" value="Unassembled WGS sequence"/>
</dbReference>
<keyword evidence="2" id="KW-0812">Transmembrane</keyword>
<dbReference type="EMBL" id="CAJNOJ010000164">
    <property type="protein sequence ID" value="CAF1226859.1"/>
    <property type="molecule type" value="Genomic_DNA"/>
</dbReference>
<keyword evidence="2" id="KW-1133">Transmembrane helix</keyword>
<dbReference type="Pfam" id="PF00957">
    <property type="entry name" value="Synaptobrevin"/>
    <property type="match status" value="1"/>
</dbReference>
<dbReference type="Gene3D" id="1.20.5.110">
    <property type="match status" value="1"/>
</dbReference>
<dbReference type="PANTHER" id="PTHR45701">
    <property type="entry name" value="SYNAPTOBREVIN FAMILY MEMBER"/>
    <property type="match status" value="1"/>
</dbReference>
<dbReference type="InterPro" id="IPR042855">
    <property type="entry name" value="V_SNARE_CC"/>
</dbReference>
<evidence type="ECO:0000256" key="1">
    <source>
        <dbReference type="PROSITE-ProRule" id="PRU00290"/>
    </source>
</evidence>
<dbReference type="SUPFAM" id="SSF58038">
    <property type="entry name" value="SNARE fusion complex"/>
    <property type="match status" value="1"/>
</dbReference>
<dbReference type="GO" id="GO:0016192">
    <property type="term" value="P:vesicle-mediated transport"/>
    <property type="evidence" value="ECO:0007669"/>
    <property type="project" value="InterPro"/>
</dbReference>
<name>A0A814Y8F2_ADIRI</name>
<feature type="domain" description="V-SNARE coiled-coil homology" evidence="3">
    <location>
        <begin position="141"/>
        <end position="201"/>
    </location>
</feature>
<gene>
    <name evidence="4" type="ORF">EDS130_LOCUS26713</name>
</gene>
<accession>A0A814Y8F2</accession>
<evidence type="ECO:0000313" key="4">
    <source>
        <dbReference type="EMBL" id="CAF1226859.1"/>
    </source>
</evidence>
<evidence type="ECO:0000259" key="3">
    <source>
        <dbReference type="PROSITE" id="PS50892"/>
    </source>
</evidence>
<feature type="transmembrane region" description="Helical" evidence="2">
    <location>
        <begin position="6"/>
        <end position="23"/>
    </location>
</feature>
<dbReference type="PROSITE" id="PS50892">
    <property type="entry name" value="V_SNARE"/>
    <property type="match status" value="1"/>
</dbReference>
<dbReference type="InterPro" id="IPR001388">
    <property type="entry name" value="Synaptobrevin-like"/>
</dbReference>
<proteinExistence type="predicted"/>
<dbReference type="AlphaFoldDB" id="A0A814Y8F2"/>
<protein>
    <recommendedName>
        <fullName evidence="3">V-SNARE coiled-coil homology domain-containing protein</fullName>
    </recommendedName>
</protein>
<dbReference type="PRINTS" id="PR00219">
    <property type="entry name" value="SYNAPTOBREVN"/>
</dbReference>
<feature type="transmembrane region" description="Helical" evidence="2">
    <location>
        <begin position="205"/>
        <end position="227"/>
    </location>
</feature>
<dbReference type="InterPro" id="IPR016444">
    <property type="entry name" value="Synaptobrevin/VAMP"/>
</dbReference>
<comment type="caution">
    <text evidence="4">The sequence shown here is derived from an EMBL/GenBank/DDBJ whole genome shotgun (WGS) entry which is preliminary data.</text>
</comment>
<organism evidence="4 5">
    <name type="scientific">Adineta ricciae</name>
    <name type="common">Rotifer</name>
    <dbReference type="NCBI Taxonomy" id="249248"/>
    <lineage>
        <taxon>Eukaryota</taxon>
        <taxon>Metazoa</taxon>
        <taxon>Spiralia</taxon>
        <taxon>Gnathifera</taxon>
        <taxon>Rotifera</taxon>
        <taxon>Eurotatoria</taxon>
        <taxon>Bdelloidea</taxon>
        <taxon>Adinetida</taxon>
        <taxon>Adinetidae</taxon>
        <taxon>Adineta</taxon>
    </lineage>
</organism>
<dbReference type="GO" id="GO:0016020">
    <property type="term" value="C:membrane"/>
    <property type="evidence" value="ECO:0007669"/>
    <property type="project" value="InterPro"/>
</dbReference>
<dbReference type="CDD" id="cd15843">
    <property type="entry name" value="R-SNARE"/>
    <property type="match status" value="1"/>
</dbReference>
<sequence>MHTNKILLYTFLLLTLAIVYCYGRTEDDDSQDTSSGDDERNRLSEWLDKYISKRGCSFGACSSDGECCSGHCSRRYSFNSYRSAGYCSRQMFFGHSWRTHNRHERVVTSLIMSTEFVYNVSYAHNQTQENTNVPTQVNHNQINQIHDDLNTVKIQMVQNIERIQQRAENIHECKERTDKMNDAAKEFRQHTRDIKRKMWWQNTKMWILLIIALCLLIIGIVLIAVLLSKKDN</sequence>
<keyword evidence="2" id="KW-0472">Membrane</keyword>
<dbReference type="OrthoDB" id="190375at2759"/>
<reference evidence="4" key="1">
    <citation type="submission" date="2021-02" db="EMBL/GenBank/DDBJ databases">
        <authorList>
            <person name="Nowell W R."/>
        </authorList>
    </citation>
    <scope>NUCLEOTIDE SEQUENCE</scope>
</reference>
<evidence type="ECO:0000313" key="5">
    <source>
        <dbReference type="Proteomes" id="UP000663852"/>
    </source>
</evidence>
<keyword evidence="1" id="KW-0175">Coiled coil</keyword>